<evidence type="ECO:0000313" key="2">
    <source>
        <dbReference type="EMBL" id="OCT52357.1"/>
    </source>
</evidence>
<organism evidence="2 3">
    <name type="scientific">Cladophialophora carrionii</name>
    <dbReference type="NCBI Taxonomy" id="86049"/>
    <lineage>
        <taxon>Eukaryota</taxon>
        <taxon>Fungi</taxon>
        <taxon>Dikarya</taxon>
        <taxon>Ascomycota</taxon>
        <taxon>Pezizomycotina</taxon>
        <taxon>Eurotiomycetes</taxon>
        <taxon>Chaetothyriomycetidae</taxon>
        <taxon>Chaetothyriales</taxon>
        <taxon>Herpotrichiellaceae</taxon>
        <taxon>Cladophialophora</taxon>
    </lineage>
</organism>
<evidence type="ECO:0000259" key="1">
    <source>
        <dbReference type="Pfam" id="PF01928"/>
    </source>
</evidence>
<gene>
    <name evidence="2" type="ORF">CLCR_10838</name>
</gene>
<feature type="domain" description="CYTH" evidence="1">
    <location>
        <begin position="41"/>
        <end position="153"/>
    </location>
</feature>
<accession>A0A1C1CV45</accession>
<dbReference type="InterPro" id="IPR023577">
    <property type="entry name" value="CYTH_domain"/>
</dbReference>
<comment type="caution">
    <text evidence="2">The sequence shown here is derived from an EMBL/GenBank/DDBJ whole genome shotgun (WGS) entry which is preliminary data.</text>
</comment>
<dbReference type="VEuPathDB" id="FungiDB:G647_03762"/>
<sequence>MVRFPCTARLEVERKFTALKCSPLRIDGGQPPFSSLKDLGLGRFRDIYYDSDARLSKAGTYVRQRNGLWQMKVNRGGTLVNSRFQELSDPDIISSHVKSLTGRHSAAGDGFGLTRWADFTTFRQTWEADHEFKIVLDQTDFGHSVGEVELETDMFIRDQDQARHVTLAMDDRIDCFFRRYAWAFLVDRPIGKLTAYFEHHAPERA</sequence>
<dbReference type="VEuPathDB" id="FungiDB:CLCR_10838"/>
<keyword evidence="3" id="KW-1185">Reference proteome</keyword>
<dbReference type="OrthoDB" id="442176at2759"/>
<dbReference type="PANTHER" id="PTHR14586:SF1">
    <property type="entry name" value="THIAMINE-TRIPHOSPHATASE"/>
    <property type="match status" value="1"/>
</dbReference>
<reference evidence="3" key="1">
    <citation type="submission" date="2015-07" db="EMBL/GenBank/DDBJ databases">
        <authorList>
            <person name="Teixeira M.M."/>
            <person name="Souza R.C."/>
            <person name="Almeida L.G."/>
            <person name="Vicente V.A."/>
            <person name="de Hoog S."/>
            <person name="Bocca A.L."/>
            <person name="de Almeida S.R."/>
            <person name="Vasconcelos A.T."/>
            <person name="Felipe M.S."/>
        </authorList>
    </citation>
    <scope>NUCLEOTIDE SEQUENCE [LARGE SCALE GENOMIC DNA]</scope>
    <source>
        <strain evidence="3">KSF</strain>
    </source>
</reference>
<dbReference type="Proteomes" id="UP000094526">
    <property type="component" value="Unassembled WGS sequence"/>
</dbReference>
<evidence type="ECO:0000313" key="3">
    <source>
        <dbReference type="Proteomes" id="UP000094526"/>
    </source>
</evidence>
<dbReference type="Gene3D" id="2.40.320.10">
    <property type="entry name" value="Hypothetical Protein Pfu-838710-001"/>
    <property type="match status" value="1"/>
</dbReference>
<dbReference type="GO" id="GO:0050333">
    <property type="term" value="F:thiamine triphosphate phosphatase activity"/>
    <property type="evidence" value="ECO:0007669"/>
    <property type="project" value="InterPro"/>
</dbReference>
<dbReference type="GO" id="GO:0000287">
    <property type="term" value="F:magnesium ion binding"/>
    <property type="evidence" value="ECO:0007669"/>
    <property type="project" value="TreeGrafter"/>
</dbReference>
<dbReference type="InterPro" id="IPR039582">
    <property type="entry name" value="THTPA"/>
</dbReference>
<proteinExistence type="predicted"/>
<dbReference type="Pfam" id="PF01928">
    <property type="entry name" value="CYTH"/>
    <property type="match status" value="1"/>
</dbReference>
<dbReference type="STRING" id="86049.A0A1C1CV45"/>
<protein>
    <recommendedName>
        <fullName evidence="1">CYTH domain-containing protein</fullName>
    </recommendedName>
</protein>
<dbReference type="InterPro" id="IPR033469">
    <property type="entry name" value="CYTH-like_dom_sf"/>
</dbReference>
<dbReference type="EMBL" id="LGRB01000008">
    <property type="protein sequence ID" value="OCT52357.1"/>
    <property type="molecule type" value="Genomic_DNA"/>
</dbReference>
<dbReference type="AlphaFoldDB" id="A0A1C1CV45"/>
<dbReference type="eggNOG" id="ENOG502S5G9">
    <property type="taxonomic scope" value="Eukaryota"/>
</dbReference>
<dbReference type="SUPFAM" id="SSF55154">
    <property type="entry name" value="CYTH-like phosphatases"/>
    <property type="match status" value="1"/>
</dbReference>
<dbReference type="PANTHER" id="PTHR14586">
    <property type="entry name" value="THIAMINE-TRIPHOSPHATASE"/>
    <property type="match status" value="1"/>
</dbReference>
<dbReference type="GO" id="GO:0042357">
    <property type="term" value="P:thiamine diphosphate metabolic process"/>
    <property type="evidence" value="ECO:0007669"/>
    <property type="project" value="TreeGrafter"/>
</dbReference>
<name>A0A1C1CV45_9EURO</name>